<dbReference type="EMBL" id="KN774905">
    <property type="protein sequence ID" value="KIH44899.1"/>
    <property type="molecule type" value="Genomic_DNA"/>
</dbReference>
<accession>A0A0C2FE12</accession>
<reference evidence="1 2" key="1">
    <citation type="submission" date="2013-12" db="EMBL/GenBank/DDBJ databases">
        <title>Draft genome of the parsitic nematode Ancylostoma duodenale.</title>
        <authorList>
            <person name="Mitreva M."/>
        </authorList>
    </citation>
    <scope>NUCLEOTIDE SEQUENCE [LARGE SCALE GENOMIC DNA]</scope>
    <source>
        <strain evidence="1 2">Zhejiang</strain>
    </source>
</reference>
<gene>
    <name evidence="1" type="ORF">ANCDUO_25068</name>
</gene>
<protein>
    <submittedName>
        <fullName evidence="1">Uncharacterized protein</fullName>
    </submittedName>
</protein>
<organism evidence="1 2">
    <name type="scientific">Ancylostoma duodenale</name>
    <dbReference type="NCBI Taxonomy" id="51022"/>
    <lineage>
        <taxon>Eukaryota</taxon>
        <taxon>Metazoa</taxon>
        <taxon>Ecdysozoa</taxon>
        <taxon>Nematoda</taxon>
        <taxon>Chromadorea</taxon>
        <taxon>Rhabditida</taxon>
        <taxon>Rhabditina</taxon>
        <taxon>Rhabditomorpha</taxon>
        <taxon>Strongyloidea</taxon>
        <taxon>Ancylostomatidae</taxon>
        <taxon>Ancylostomatinae</taxon>
        <taxon>Ancylostoma</taxon>
    </lineage>
</organism>
<evidence type="ECO:0000313" key="2">
    <source>
        <dbReference type="Proteomes" id="UP000054047"/>
    </source>
</evidence>
<sequence>MPVAAWGIAAKGVGQLTLFTETLKANDATVSNCGRRSKTFSIACQSPRSSITRFSVVTVVSRLLYGHLTS</sequence>
<name>A0A0C2FE12_9BILA</name>
<evidence type="ECO:0000313" key="1">
    <source>
        <dbReference type="EMBL" id="KIH44899.1"/>
    </source>
</evidence>
<dbReference type="AlphaFoldDB" id="A0A0C2FE12"/>
<dbReference type="Proteomes" id="UP000054047">
    <property type="component" value="Unassembled WGS sequence"/>
</dbReference>
<proteinExistence type="predicted"/>
<keyword evidence="2" id="KW-1185">Reference proteome</keyword>